<protein>
    <submittedName>
        <fullName evidence="2">Polyketide cyclase / dehydrase and lipid transport</fullName>
    </submittedName>
</protein>
<dbReference type="Gene3D" id="3.30.530.20">
    <property type="match status" value="1"/>
</dbReference>
<dbReference type="EMBL" id="LT629711">
    <property type="protein sequence ID" value="SDP63033.1"/>
    <property type="molecule type" value="Genomic_DNA"/>
</dbReference>
<evidence type="ECO:0000313" key="2">
    <source>
        <dbReference type="EMBL" id="SDP63033.1"/>
    </source>
</evidence>
<keyword evidence="3" id="KW-1185">Reference proteome</keyword>
<sequence length="166" mass="17860">MAPVAVTMDVNRAAADVFAYATDPTRFHEWQNGVVDGHMEATGAPKVGDRCLTSRRIGGAVRSSTSTVTHIEPPHRWGVHGIDGPIRAIVDVTVEPLDDARSRLTIAVDFEGHGIGKLLVPLMVRRQAAKEMPANLTALKQHLEEPGRSEPQRPDGRHAGPEAGPS</sequence>
<dbReference type="SUPFAM" id="SSF55961">
    <property type="entry name" value="Bet v1-like"/>
    <property type="match status" value="1"/>
</dbReference>
<accession>A0A1H0UA37</accession>
<organism evidence="2 3">
    <name type="scientific">Pedococcus dokdonensis</name>
    <dbReference type="NCBI Taxonomy" id="443156"/>
    <lineage>
        <taxon>Bacteria</taxon>
        <taxon>Bacillati</taxon>
        <taxon>Actinomycetota</taxon>
        <taxon>Actinomycetes</taxon>
        <taxon>Micrococcales</taxon>
        <taxon>Intrasporangiaceae</taxon>
        <taxon>Pedococcus</taxon>
    </lineage>
</organism>
<dbReference type="OrthoDB" id="1524368at2"/>
<feature type="region of interest" description="Disordered" evidence="1">
    <location>
        <begin position="141"/>
        <end position="166"/>
    </location>
</feature>
<dbReference type="InterPro" id="IPR019587">
    <property type="entry name" value="Polyketide_cyclase/dehydratase"/>
</dbReference>
<name>A0A1H0UA37_9MICO</name>
<evidence type="ECO:0000256" key="1">
    <source>
        <dbReference type="SAM" id="MobiDB-lite"/>
    </source>
</evidence>
<dbReference type="InterPro" id="IPR023393">
    <property type="entry name" value="START-like_dom_sf"/>
</dbReference>
<reference evidence="3" key="1">
    <citation type="submission" date="2016-10" db="EMBL/GenBank/DDBJ databases">
        <authorList>
            <person name="Varghese N."/>
            <person name="Submissions S."/>
        </authorList>
    </citation>
    <scope>NUCLEOTIDE SEQUENCE [LARGE SCALE GENOMIC DNA]</scope>
    <source>
        <strain evidence="3">DSM 22329</strain>
    </source>
</reference>
<gene>
    <name evidence="2" type="ORF">SAMN04489867_3212</name>
</gene>
<dbReference type="Proteomes" id="UP000199077">
    <property type="component" value="Chromosome I"/>
</dbReference>
<dbReference type="Pfam" id="PF10604">
    <property type="entry name" value="Polyketide_cyc2"/>
    <property type="match status" value="1"/>
</dbReference>
<dbReference type="AlphaFoldDB" id="A0A1H0UA37"/>
<evidence type="ECO:0000313" key="3">
    <source>
        <dbReference type="Proteomes" id="UP000199077"/>
    </source>
</evidence>
<feature type="compositionally biased region" description="Basic and acidic residues" evidence="1">
    <location>
        <begin position="141"/>
        <end position="160"/>
    </location>
</feature>
<dbReference type="STRING" id="443156.SAMN04489867_3212"/>
<dbReference type="RefSeq" id="WP_091787697.1">
    <property type="nucleotide sequence ID" value="NZ_LT629711.1"/>
</dbReference>
<proteinExistence type="predicted"/>